<reference evidence="2 3" key="1">
    <citation type="submission" date="2018-05" db="EMBL/GenBank/DDBJ databases">
        <title>Genomic Encyclopedia of Type Strains, Phase IV (KMG-IV): sequencing the most valuable type-strain genomes for metagenomic binning, comparative biology and taxonomic classification.</title>
        <authorList>
            <person name="Goeker M."/>
        </authorList>
    </citation>
    <scope>NUCLEOTIDE SEQUENCE [LARGE SCALE GENOMIC DNA]</scope>
    <source>
        <strain evidence="2 3">DSM 24995</strain>
    </source>
</reference>
<feature type="chain" id="PRO_5016042197" description="DUF5626 domain-containing protein" evidence="1">
    <location>
        <begin position="27"/>
        <end position="189"/>
    </location>
</feature>
<organism evidence="2 3">
    <name type="scientific">Hungatella effluvii</name>
    <dbReference type="NCBI Taxonomy" id="1096246"/>
    <lineage>
        <taxon>Bacteria</taxon>
        <taxon>Bacillati</taxon>
        <taxon>Bacillota</taxon>
        <taxon>Clostridia</taxon>
        <taxon>Lachnospirales</taxon>
        <taxon>Lachnospiraceae</taxon>
        <taxon>Hungatella</taxon>
    </lineage>
</organism>
<dbReference type="GeneID" id="86060862"/>
<keyword evidence="3" id="KW-1185">Reference proteome</keyword>
<dbReference type="AlphaFoldDB" id="A0A2V3Y8Q6"/>
<dbReference type="Proteomes" id="UP000248057">
    <property type="component" value="Unassembled WGS sequence"/>
</dbReference>
<dbReference type="EMBL" id="QJKD01000003">
    <property type="protein sequence ID" value="PXX55304.1"/>
    <property type="molecule type" value="Genomic_DNA"/>
</dbReference>
<keyword evidence="1" id="KW-0732">Signal</keyword>
<evidence type="ECO:0000313" key="3">
    <source>
        <dbReference type="Proteomes" id="UP000248057"/>
    </source>
</evidence>
<sequence>MKKFKKMVSLILTGLMLLGTCSNALAATPATPAIPEGITYDLNSYDLTKPFTEKKTFTDSNGQTVEVINKYTPKPQTRGSETKDAVEGFWESYMSYGAFGMSFTFDLSKSSNGGWTISNAGDLLVYAFVVNIKSSSVTIGRATSSASSPARVTGSAKCSLLDAYGVSLFNGTMTLKVTVSHSGVVTTTW</sequence>
<dbReference type="RefSeq" id="WP_110322377.1">
    <property type="nucleotide sequence ID" value="NZ_QJKD01000003.1"/>
</dbReference>
<evidence type="ECO:0000313" key="2">
    <source>
        <dbReference type="EMBL" id="PXX55304.1"/>
    </source>
</evidence>
<gene>
    <name evidence="2" type="ORF">DFR60_103362</name>
</gene>
<proteinExistence type="predicted"/>
<evidence type="ECO:0008006" key="4">
    <source>
        <dbReference type="Google" id="ProtNLM"/>
    </source>
</evidence>
<protein>
    <recommendedName>
        <fullName evidence="4">DUF5626 domain-containing protein</fullName>
    </recommendedName>
</protein>
<evidence type="ECO:0000256" key="1">
    <source>
        <dbReference type="SAM" id="SignalP"/>
    </source>
</evidence>
<dbReference type="Gene3D" id="2.60.40.3860">
    <property type="match status" value="1"/>
</dbReference>
<name>A0A2V3Y8Q6_9FIRM</name>
<comment type="caution">
    <text evidence="2">The sequence shown here is derived from an EMBL/GenBank/DDBJ whole genome shotgun (WGS) entry which is preliminary data.</text>
</comment>
<accession>A0A2V3Y8Q6</accession>
<feature type="signal peptide" evidence="1">
    <location>
        <begin position="1"/>
        <end position="26"/>
    </location>
</feature>